<feature type="region of interest" description="Disordered" evidence="1">
    <location>
        <begin position="46"/>
        <end position="74"/>
    </location>
</feature>
<proteinExistence type="predicted"/>
<reference evidence="2" key="1">
    <citation type="submission" date="2018-11" db="EMBL/GenBank/DDBJ databases">
        <authorList>
            <person name="Alioto T."/>
            <person name="Alioto T."/>
        </authorList>
    </citation>
    <scope>NUCLEOTIDE SEQUENCE</scope>
</reference>
<feature type="compositionally biased region" description="Basic and acidic residues" evidence="1">
    <location>
        <begin position="58"/>
        <end position="71"/>
    </location>
</feature>
<dbReference type="OrthoDB" id="10068328at2759"/>
<comment type="caution">
    <text evidence="2">The sequence shown here is derived from an EMBL/GenBank/DDBJ whole genome shotgun (WGS) entry which is preliminary data.</text>
</comment>
<evidence type="ECO:0000313" key="2">
    <source>
        <dbReference type="EMBL" id="VDI45511.1"/>
    </source>
</evidence>
<organism evidence="2 3">
    <name type="scientific">Mytilus galloprovincialis</name>
    <name type="common">Mediterranean mussel</name>
    <dbReference type="NCBI Taxonomy" id="29158"/>
    <lineage>
        <taxon>Eukaryota</taxon>
        <taxon>Metazoa</taxon>
        <taxon>Spiralia</taxon>
        <taxon>Lophotrochozoa</taxon>
        <taxon>Mollusca</taxon>
        <taxon>Bivalvia</taxon>
        <taxon>Autobranchia</taxon>
        <taxon>Pteriomorphia</taxon>
        <taxon>Mytilida</taxon>
        <taxon>Mytiloidea</taxon>
        <taxon>Mytilidae</taxon>
        <taxon>Mytilinae</taxon>
        <taxon>Mytilus</taxon>
    </lineage>
</organism>
<name>A0A8B6F9H1_MYTGA</name>
<dbReference type="EMBL" id="UYJE01006370">
    <property type="protein sequence ID" value="VDI45511.1"/>
    <property type="molecule type" value="Genomic_DNA"/>
</dbReference>
<sequence length="153" mass="17831">MLRLPWLHFRMMEETQVSVNDESYDYDSFDENSDERPTERWAPLGAAAVSPAPSQTETSHHAQNDQLRQLEEEQEQLNSSLLALTTHFAHVQFRLKQIVSAPPDDKENWKSSLEVPDAKIGLDKKLRSSKEMMIKERCTETIEQRRQRGVNRH</sequence>
<gene>
    <name evidence="2" type="ORF">MGAL_10B079169</name>
</gene>
<accession>A0A8B6F9H1</accession>
<protein>
    <submittedName>
        <fullName evidence="2">Uncharacterized protein</fullName>
    </submittedName>
</protein>
<dbReference type="Proteomes" id="UP000596742">
    <property type="component" value="Unassembled WGS sequence"/>
</dbReference>
<keyword evidence="3" id="KW-1185">Reference proteome</keyword>
<dbReference type="AlphaFoldDB" id="A0A8B6F9H1"/>
<evidence type="ECO:0000256" key="1">
    <source>
        <dbReference type="SAM" id="MobiDB-lite"/>
    </source>
</evidence>
<evidence type="ECO:0000313" key="3">
    <source>
        <dbReference type="Proteomes" id="UP000596742"/>
    </source>
</evidence>